<dbReference type="Gene3D" id="1.20.1440.20">
    <property type="entry name" value="LemA-like domain"/>
    <property type="match status" value="1"/>
</dbReference>
<keyword evidence="4 6" id="KW-1133">Transmembrane helix</keyword>
<evidence type="ECO:0000256" key="5">
    <source>
        <dbReference type="ARBA" id="ARBA00023136"/>
    </source>
</evidence>
<dbReference type="PANTHER" id="PTHR34478">
    <property type="entry name" value="PROTEIN LEMA"/>
    <property type="match status" value="1"/>
</dbReference>
<evidence type="ECO:0000313" key="8">
    <source>
        <dbReference type="Proteomes" id="UP000178272"/>
    </source>
</evidence>
<dbReference type="EMBL" id="MHCA01000047">
    <property type="protein sequence ID" value="OGY10933.1"/>
    <property type="molecule type" value="Genomic_DNA"/>
</dbReference>
<protein>
    <recommendedName>
        <fullName evidence="9">LemA family protein</fullName>
    </recommendedName>
</protein>
<comment type="subcellular location">
    <subcellularLocation>
        <location evidence="1">Membrane</location>
        <topology evidence="1">Single-pass membrane protein</topology>
    </subcellularLocation>
</comment>
<evidence type="ECO:0000256" key="6">
    <source>
        <dbReference type="SAM" id="Phobius"/>
    </source>
</evidence>
<evidence type="ECO:0000313" key="7">
    <source>
        <dbReference type="EMBL" id="OGY10933.1"/>
    </source>
</evidence>
<dbReference type="Proteomes" id="UP000178272">
    <property type="component" value="Unassembled WGS sequence"/>
</dbReference>
<organism evidence="7 8">
    <name type="scientific">Candidatus Blackburnbacteria bacterium RIFCSPHIGHO2_12_FULL_41_13b</name>
    <dbReference type="NCBI Taxonomy" id="1797517"/>
    <lineage>
        <taxon>Bacteria</taxon>
        <taxon>Candidatus Blackburniibacteriota</taxon>
    </lineage>
</organism>
<dbReference type="InterPro" id="IPR023353">
    <property type="entry name" value="LemA-like_dom_sf"/>
</dbReference>
<keyword evidence="3 6" id="KW-0812">Transmembrane</keyword>
<dbReference type="Pfam" id="PF04011">
    <property type="entry name" value="LemA"/>
    <property type="match status" value="1"/>
</dbReference>
<sequence>MDFLKALKPIHWILGAVAILFLMGWSSYNSFVTQTNAIEGQWKQVEVQYQRRFDLIPNLVESVKGLQAQEQKIFGDIANARTAYTGAKTTDAKVQAANQLESGLGRLIAIFENYPQIKSDQAVLKLMDELSGTENRVSVERRRYNEFVQSYNTATSVLPGKFFASLFGFGSKTYFEAADGSENPPKVQF</sequence>
<keyword evidence="5 6" id="KW-0472">Membrane</keyword>
<evidence type="ECO:0000256" key="3">
    <source>
        <dbReference type="ARBA" id="ARBA00022692"/>
    </source>
</evidence>
<dbReference type="SUPFAM" id="SSF140478">
    <property type="entry name" value="LemA-like"/>
    <property type="match status" value="1"/>
</dbReference>
<dbReference type="PANTHER" id="PTHR34478:SF2">
    <property type="entry name" value="MEMBRANE PROTEIN"/>
    <property type="match status" value="1"/>
</dbReference>
<evidence type="ECO:0000256" key="2">
    <source>
        <dbReference type="ARBA" id="ARBA00008854"/>
    </source>
</evidence>
<dbReference type="STRING" id="1797517.A3F61_01950"/>
<gene>
    <name evidence="7" type="ORF">A3F61_01950</name>
</gene>
<evidence type="ECO:0000256" key="4">
    <source>
        <dbReference type="ARBA" id="ARBA00022989"/>
    </source>
</evidence>
<name>A0A1G1V6E8_9BACT</name>
<comment type="caution">
    <text evidence="7">The sequence shown here is derived from an EMBL/GenBank/DDBJ whole genome shotgun (WGS) entry which is preliminary data.</text>
</comment>
<evidence type="ECO:0008006" key="9">
    <source>
        <dbReference type="Google" id="ProtNLM"/>
    </source>
</evidence>
<dbReference type="AlphaFoldDB" id="A0A1G1V6E8"/>
<dbReference type="InterPro" id="IPR007156">
    <property type="entry name" value="MamQ_LemA"/>
</dbReference>
<reference evidence="7 8" key="1">
    <citation type="journal article" date="2016" name="Nat. Commun.">
        <title>Thousands of microbial genomes shed light on interconnected biogeochemical processes in an aquifer system.</title>
        <authorList>
            <person name="Anantharaman K."/>
            <person name="Brown C.T."/>
            <person name="Hug L.A."/>
            <person name="Sharon I."/>
            <person name="Castelle C.J."/>
            <person name="Probst A.J."/>
            <person name="Thomas B.C."/>
            <person name="Singh A."/>
            <person name="Wilkins M.J."/>
            <person name="Karaoz U."/>
            <person name="Brodie E.L."/>
            <person name="Williams K.H."/>
            <person name="Hubbard S.S."/>
            <person name="Banfield J.F."/>
        </authorList>
    </citation>
    <scope>NUCLEOTIDE SEQUENCE [LARGE SCALE GENOMIC DNA]</scope>
</reference>
<proteinExistence type="inferred from homology"/>
<feature type="transmembrane region" description="Helical" evidence="6">
    <location>
        <begin position="12"/>
        <end position="28"/>
    </location>
</feature>
<comment type="similarity">
    <text evidence="2">Belongs to the LemA family.</text>
</comment>
<evidence type="ECO:0000256" key="1">
    <source>
        <dbReference type="ARBA" id="ARBA00004167"/>
    </source>
</evidence>
<dbReference type="GO" id="GO:0016020">
    <property type="term" value="C:membrane"/>
    <property type="evidence" value="ECO:0007669"/>
    <property type="project" value="UniProtKB-SubCell"/>
</dbReference>
<accession>A0A1G1V6E8</accession>